<accession>A0A0S4IXQ9</accession>
<proteinExistence type="predicted"/>
<dbReference type="Proteomes" id="UP000051952">
    <property type="component" value="Unassembled WGS sequence"/>
</dbReference>
<dbReference type="EMBL" id="CYKH01000650">
    <property type="protein sequence ID" value="CUG09843.1"/>
    <property type="molecule type" value="Genomic_DNA"/>
</dbReference>
<keyword evidence="2" id="KW-1185">Reference proteome</keyword>
<dbReference type="OrthoDB" id="193787at2759"/>
<protein>
    <submittedName>
        <fullName evidence="1">Uncharacterized protein</fullName>
    </submittedName>
</protein>
<name>A0A0S4IXQ9_BODSA</name>
<reference evidence="2" key="1">
    <citation type="submission" date="2015-09" db="EMBL/GenBank/DDBJ databases">
        <authorList>
            <consortium name="Pathogen Informatics"/>
        </authorList>
    </citation>
    <scope>NUCLEOTIDE SEQUENCE [LARGE SCALE GENOMIC DNA]</scope>
    <source>
        <strain evidence="2">Lake Konstanz</strain>
    </source>
</reference>
<organism evidence="1 2">
    <name type="scientific">Bodo saltans</name>
    <name type="common">Flagellated protozoan</name>
    <dbReference type="NCBI Taxonomy" id="75058"/>
    <lineage>
        <taxon>Eukaryota</taxon>
        <taxon>Discoba</taxon>
        <taxon>Euglenozoa</taxon>
        <taxon>Kinetoplastea</taxon>
        <taxon>Metakinetoplastina</taxon>
        <taxon>Eubodonida</taxon>
        <taxon>Bodonidae</taxon>
        <taxon>Bodo</taxon>
    </lineage>
</organism>
<gene>
    <name evidence="1" type="ORF">BSAL_74340</name>
</gene>
<sequence length="105" mass="11774">MWALVQKHADYLKEGRIIHYHWLDALPNAMKRRTAAPDHQQHYAAVFDGVFIRESYTYFCTATNKPLTGVTATEVIGVSLKSVEEGQQAAAPDLALALFDFYSVS</sequence>
<dbReference type="AlphaFoldDB" id="A0A0S4IXQ9"/>
<dbReference type="VEuPathDB" id="TriTrypDB:BSAL_74340"/>
<evidence type="ECO:0000313" key="2">
    <source>
        <dbReference type="Proteomes" id="UP000051952"/>
    </source>
</evidence>
<evidence type="ECO:0000313" key="1">
    <source>
        <dbReference type="EMBL" id="CUG09843.1"/>
    </source>
</evidence>